<keyword evidence="4" id="KW-1185">Reference proteome</keyword>
<feature type="region of interest" description="Disordered" evidence="2">
    <location>
        <begin position="538"/>
        <end position="634"/>
    </location>
</feature>
<dbReference type="PANTHER" id="PTHR42023">
    <property type="entry name" value="BHLH DOMAIN-CONTAINING PROTEIN"/>
    <property type="match status" value="1"/>
</dbReference>
<evidence type="ECO:0000256" key="1">
    <source>
        <dbReference type="SAM" id="Coils"/>
    </source>
</evidence>
<feature type="compositionally biased region" description="Low complexity" evidence="2">
    <location>
        <begin position="161"/>
        <end position="174"/>
    </location>
</feature>
<feature type="region of interest" description="Disordered" evidence="2">
    <location>
        <begin position="286"/>
        <end position="523"/>
    </location>
</feature>
<evidence type="ECO:0000313" key="3">
    <source>
        <dbReference type="EMBL" id="TKW48653.1"/>
    </source>
</evidence>
<accession>A0A4U6X180</accession>
<feature type="compositionally biased region" description="Polar residues" evidence="2">
    <location>
        <begin position="676"/>
        <end position="693"/>
    </location>
</feature>
<sequence length="805" mass="87697">MSAATSSSHMLLVHRDFSRNLDRLSASFSCHLDSLQEALTDIPRSPCSSSSNNNLDNLDNPDNLDTLAPLRDYRSHHRDASGIYRPASSIYSDCNDNYTSPVSPNFANVAAADVYSSAVADISPPSSPDMDVHGIRTSKDGNVSPIDDTPDMSQLDINAKQHQQQQQHQRQRQQPTPSPQQKTNIPMMRRQRRKNQEPAAAHPLLRETKSQQRLRIQRETKWDDMTGEPTSHDTGRAGQVRPQEYAQEFGGGANQPLGISPAALRAMQNAPQAQQTFGDRLRRLRPSAGKQEKQEKQQQQRHQQEQERQQQQQHQNLPESPTAALDALDQRPPWRGASGRTPIVNPVRDTKPATPLSMPPKSTRRAAVGPRLPIAGVNSPLSPVSPSNSETPPRSKSPTIRNVINDPRQLTAASPSSPSSAATTVARTPPPAQSAYPSPPNSGAGSGVQSPPLHATPEATAAATNVAARQRPPLPGLGLPASPDAHLGHDRAIRRKPPPPATNTTTNTNTRALHAPQPSYSSSVYSDLTIQAPADVTQPAAVSPPATSPPPAATRPAATQPTAAKPNDPWSQPPSRFSDTTYAASSPDTPRASADRTRPPVPTLLTPPHQADGVMNRKRPPVLRSTSPSINPDEPFVISMSSPYMSSAFAEDATPPAARTQLPSQKLALLPRTSSASLFSNPSRPDSIWSTSKALPPPPTELSMVNDRVGYLNARLESLGNRRININQAIKQMTELMPTDSILASEAVLRKREAEKRKVEALKLELSEVQREEYEIGLKLHRAYKRMDRNAEYEPTTLWVRRVTG</sequence>
<organism evidence="3 4">
    <name type="scientific">Colletotrichum tanaceti</name>
    <dbReference type="NCBI Taxonomy" id="1306861"/>
    <lineage>
        <taxon>Eukaryota</taxon>
        <taxon>Fungi</taxon>
        <taxon>Dikarya</taxon>
        <taxon>Ascomycota</taxon>
        <taxon>Pezizomycotina</taxon>
        <taxon>Sordariomycetes</taxon>
        <taxon>Hypocreomycetidae</taxon>
        <taxon>Glomerellales</taxon>
        <taxon>Glomerellaceae</taxon>
        <taxon>Colletotrichum</taxon>
        <taxon>Colletotrichum destructivum species complex</taxon>
    </lineage>
</organism>
<dbReference type="EMBL" id="PJEX01000810">
    <property type="protein sequence ID" value="TKW48653.1"/>
    <property type="molecule type" value="Genomic_DNA"/>
</dbReference>
<name>A0A4U6X180_9PEZI</name>
<comment type="caution">
    <text evidence="3">The sequence shown here is derived from an EMBL/GenBank/DDBJ whole genome shotgun (WGS) entry which is preliminary data.</text>
</comment>
<feature type="compositionally biased region" description="Polar residues" evidence="2">
    <location>
        <begin position="390"/>
        <end position="402"/>
    </location>
</feature>
<feature type="compositionally biased region" description="Low complexity" evidence="2">
    <location>
        <begin position="455"/>
        <end position="468"/>
    </location>
</feature>
<feature type="region of interest" description="Disordered" evidence="2">
    <location>
        <begin position="122"/>
        <end position="239"/>
    </location>
</feature>
<dbReference type="Proteomes" id="UP000310108">
    <property type="component" value="Unassembled WGS sequence"/>
</dbReference>
<dbReference type="AlphaFoldDB" id="A0A4U6X180"/>
<feature type="compositionally biased region" description="Basic and acidic residues" evidence="2">
    <location>
        <begin position="204"/>
        <end position="235"/>
    </location>
</feature>
<proteinExistence type="predicted"/>
<evidence type="ECO:0000313" key="4">
    <source>
        <dbReference type="Proteomes" id="UP000310108"/>
    </source>
</evidence>
<gene>
    <name evidence="3" type="ORF">CTA1_8145</name>
</gene>
<dbReference type="PANTHER" id="PTHR42023:SF1">
    <property type="entry name" value="BHLH DOMAIN-CONTAINING PROTEIN"/>
    <property type="match status" value="1"/>
</dbReference>
<reference evidence="3 4" key="1">
    <citation type="journal article" date="2019" name="PLoS ONE">
        <title>Comparative genome analysis indicates high evolutionary potential of pathogenicity genes in Colletotrichum tanaceti.</title>
        <authorList>
            <person name="Lelwala R.V."/>
            <person name="Korhonen P.K."/>
            <person name="Young N.D."/>
            <person name="Scott J.B."/>
            <person name="Ades P.A."/>
            <person name="Gasser R.B."/>
            <person name="Taylor P.W.J."/>
        </authorList>
    </citation>
    <scope>NUCLEOTIDE SEQUENCE [LARGE SCALE GENOMIC DNA]</scope>
    <source>
        <strain evidence="3">BRIP57314</strain>
    </source>
</reference>
<feature type="compositionally biased region" description="Low complexity" evidence="2">
    <location>
        <begin position="554"/>
        <end position="566"/>
    </location>
</feature>
<feature type="compositionally biased region" description="Pro residues" evidence="2">
    <location>
        <begin position="428"/>
        <end position="440"/>
    </location>
</feature>
<feature type="compositionally biased region" description="Polar residues" evidence="2">
    <location>
        <begin position="569"/>
        <end position="588"/>
    </location>
</feature>
<feature type="compositionally biased region" description="Low complexity" evidence="2">
    <location>
        <begin position="377"/>
        <end position="389"/>
    </location>
</feature>
<protein>
    <submittedName>
        <fullName evidence="3">Uncharacterized protein</fullName>
    </submittedName>
</protein>
<feature type="compositionally biased region" description="Basic and acidic residues" evidence="2">
    <location>
        <begin position="130"/>
        <end position="139"/>
    </location>
</feature>
<feature type="coiled-coil region" evidence="1">
    <location>
        <begin position="745"/>
        <end position="772"/>
    </location>
</feature>
<feature type="compositionally biased region" description="Low complexity" evidence="2">
    <location>
        <begin position="411"/>
        <end position="427"/>
    </location>
</feature>
<feature type="region of interest" description="Disordered" evidence="2">
    <location>
        <begin position="676"/>
        <end position="695"/>
    </location>
</feature>
<feature type="compositionally biased region" description="Basic and acidic residues" evidence="2">
    <location>
        <begin position="290"/>
        <end position="308"/>
    </location>
</feature>
<evidence type="ECO:0000256" key="2">
    <source>
        <dbReference type="SAM" id="MobiDB-lite"/>
    </source>
</evidence>
<keyword evidence="1" id="KW-0175">Coiled coil</keyword>